<dbReference type="SMART" id="SM00710">
    <property type="entry name" value="PbH1"/>
    <property type="match status" value="25"/>
</dbReference>
<dbReference type="SUPFAM" id="SSF51126">
    <property type="entry name" value="Pectin lyase-like"/>
    <property type="match status" value="3"/>
</dbReference>
<dbReference type="STRING" id="1094491.BBbe_10420"/>
<keyword evidence="3" id="KW-1185">Reference proteome</keyword>
<evidence type="ECO:0008006" key="4">
    <source>
        <dbReference type="Google" id="ProtNLM"/>
    </source>
</evidence>
<sequence>MWVMVMRCVFKHHVYLCVVSTALMAGLSLITSHTSKAYADQNCGSSRGGGVKVVGDVVGPIVCDSRETRTLNSRSGGDIEINMDRGRGSKEAAVTVTGQGTNITIMKKLKITGTGKASVMGMGKTMTVTKGGGIQMDGTGTADVMGLTIMGSGGMGVDMQGTGTMELNKVNVSGFTMGVNAMSGKVNINGNSTITVTNSGTVILNGVAISGFGKGVYATGAGTLTISGGTTIQFTGGSGNYGVKVENGVTANITGATIRGTSGQGTGVIKDGTKMMTMTDVTISGVKVGVEVKKGTVDMMGGTVTFEGGSGYGVQVQNGATANLTKVTIKGTGSGQGTGVDVQNGTMTLTGVGISGVQKGVDMTAGKLVINMGSIGFKGERGNYGVKASGEATAELTKVTITGEGSGKGVIMESSGKMTMNMVNISQVQTGVDVKNGTVDINMGEITFEGGRGNYGVHVQKAATANLMNVKIKGTGSGQGTGLYVQGTGSASMMGGTISNVSEGVLMTGSGTLKISGEAKIMFKGDYGVKVMGTATANITGATIKGEGSGVGSKGVIMESTGKLTINGGTIKDVAMGVEVTSGNLTVSGGSMTGVQTGIIMLGSGTLTVNSGARITVKNGGTGLSVGGTATANITGATITGSGSGKGTGVWMDGREMVMNNVQISDVAMGVEAIKGNLTIKDGTRITFTGGDRNYGVKVGELVTNARLTDLTIKGGGKGKGVIKDGTGEMKMNNVGISGVQTGIQVSNGNLTVSGGTMTGVQTGIDMSGSGKLVVNSGARIEFTGEHGVKVGSEVTMATITGTEITGGGQGTGVWMEGKTLKMEKVTISNVAMGVEATNGTLTMTRGSIEFKNGRDNYGIGVGKSVTLATITGTKITGEGKGTGVLMMETKMMRLDGVTISNVGEGVWVKGRLEMNNGSITVTNSGFKGYGVGVYVGKEATATLKGTRITGAGMGSKGVVMNGKTLGMSGVNISNVSEGVEVMGGILAMKGGSIGFIGDYGISLNQGGFAFLGGVNIMGSGTGKEGIKLNGGMIDMFGTNIRDVHKGMSVENGVVRMFGGEIGFKGNYGVYLKKGGAALIAVTIKGNRTGQEGIKLNEGIIDLYKTNIRDVHKGMSVENGVVRMFGGEIGFKKDYGISLKQGGVALKNVRITGPSNKGTGVIMQNGVGVMMMKEVDISKVQTGVWVINGKLMMHKGSVEFKGGDGISLIGGNAALKDVNITGQGYETEVAVKAIMGTVAIKGGEMSKVGTGVEVGSEGTVIMKEVDISKVTTGVKVKSEGAVWLIDTNLRDVHKGVSVEDGVVHMEGGEIGFMGERGVSLTGGQALLDDVRITGPSDKGTGVYATGMGTLMMKEVKISEVQTGVWMKNGNLTMTGGTIGFNGDYGVSLTRGNALLKGVSITGQDDKGTGVNVEGEGKMMMKDVNISGVITGVWVKNGANAILMGGEIGFKGNYGVYLDKGGAALKNVRMTYTGNNKTADFIKVKGGIVIAEDIIITSTTDNGQGVSVTNGGRVWLTGTNLKGVHKGMTITDGSVRMEGGEINFKGEYGVYLNQGGVALIAVKMTYTGNNNEAEFIRIVGEDTTNAVEKTGKVQKNAVVVASHLTIDGNGHGQGMSVVDGGRVVLIRPNYTNIYNGMAITKGAVYMEGGEINFKGDYAVYLKKGHAVLNGVIMTYTGNDPDSTFLTVYGAGNAKNLAEIRGRGIRINGNEKAHGIRVIDGGMVVLDDAIFNKMSNGVTVTNGGRVVLENAIFSKVKSGITVINGEFSMKKGWMTFNGEHGISLHTGYALLKDVKMIYTGSKATKNAQATNFIKVKGKGANFAAIKVMVIGNNKTQGVHVTDGGYVMLDYSHITGVKEAITIQDGSLWMKNGVINFGGEYGLKMKGGRVLLSNVQMNSTSNNNTEFIMVEEKSAKLKAVGVIINGNDTGKAQGIKIANGGRAWLIGTNVKKVSTGVAVQNAQVTMISSSVNFTEDYGVNLTRVVL</sequence>
<comment type="caution">
    <text evidence="2">The sequence shown here is derived from an EMBL/GenBank/DDBJ whole genome shotgun (WGS) entry which is preliminary data.</text>
</comment>
<name>N6VI65_9HYPH</name>
<feature type="chain" id="PRO_5004126580" description="Autotransporter" evidence="1">
    <location>
        <begin position="40"/>
        <end position="1983"/>
    </location>
</feature>
<dbReference type="Gene3D" id="2.160.20.20">
    <property type="match status" value="4"/>
</dbReference>
<organism evidence="2 3">
    <name type="scientific">Bartonella bovis 91-4</name>
    <dbReference type="NCBI Taxonomy" id="1094491"/>
    <lineage>
        <taxon>Bacteria</taxon>
        <taxon>Pseudomonadati</taxon>
        <taxon>Pseudomonadota</taxon>
        <taxon>Alphaproteobacteria</taxon>
        <taxon>Hyphomicrobiales</taxon>
        <taxon>Bartonellaceae</taxon>
        <taxon>Bartonella</taxon>
    </lineage>
</organism>
<dbReference type="PATRIC" id="fig|1094491.5.peg.1134"/>
<accession>N6VI65</accession>
<dbReference type="EMBL" id="AGWA01000016">
    <property type="protein sequence ID" value="ENN90767.1"/>
    <property type="molecule type" value="Genomic_DNA"/>
</dbReference>
<dbReference type="HOGENOM" id="CLU_241689_0_0_5"/>
<feature type="signal peptide" evidence="1">
    <location>
        <begin position="1"/>
        <end position="39"/>
    </location>
</feature>
<reference evidence="2 3" key="1">
    <citation type="journal article" date="2013" name="PLoS Genet.">
        <title>A gene transfer agent and a dynamic repertoire of secretion systems hold the keys to the explosive radiation of the emerging pathogen Bartonella.</title>
        <authorList>
            <person name="Guy L."/>
            <person name="Nystedt B."/>
            <person name="Toft C."/>
            <person name="Zaremba-Niedzwiedzka K."/>
            <person name="Berglund E.C."/>
            <person name="Granberg F."/>
            <person name="Naslund K."/>
            <person name="Eriksson A.S."/>
            <person name="Andersson S.G."/>
        </authorList>
    </citation>
    <scope>NUCLEOTIDE SEQUENCE [LARGE SCALE GENOMIC DNA]</scope>
    <source>
        <strain evidence="2 3">91-4</strain>
    </source>
</reference>
<dbReference type="InterPro" id="IPR012332">
    <property type="entry name" value="Autotransporter_pectin_lyase_C"/>
</dbReference>
<proteinExistence type="predicted"/>
<gene>
    <name evidence="2" type="ORF">BBbe_10420</name>
</gene>
<evidence type="ECO:0000313" key="2">
    <source>
        <dbReference type="EMBL" id="ENN90767.1"/>
    </source>
</evidence>
<dbReference type="InterPro" id="IPR006626">
    <property type="entry name" value="PbH1"/>
</dbReference>
<dbReference type="InterPro" id="IPR011050">
    <property type="entry name" value="Pectin_lyase_fold/virulence"/>
</dbReference>
<keyword evidence="1" id="KW-0732">Signal</keyword>
<dbReference type="Proteomes" id="UP000014038">
    <property type="component" value="Chromosome"/>
</dbReference>
<evidence type="ECO:0000313" key="3">
    <source>
        <dbReference type="Proteomes" id="UP000014038"/>
    </source>
</evidence>
<protein>
    <recommendedName>
        <fullName evidence="4">Autotransporter</fullName>
    </recommendedName>
</protein>
<evidence type="ECO:0000256" key="1">
    <source>
        <dbReference type="SAM" id="SignalP"/>
    </source>
</evidence>